<dbReference type="InterPro" id="IPR036388">
    <property type="entry name" value="WH-like_DNA-bd_sf"/>
</dbReference>
<dbReference type="PROSITE" id="PS50043">
    <property type="entry name" value="HTH_LUXR_2"/>
    <property type="match status" value="1"/>
</dbReference>
<dbReference type="GO" id="GO:0006355">
    <property type="term" value="P:regulation of DNA-templated transcription"/>
    <property type="evidence" value="ECO:0007669"/>
    <property type="project" value="InterPro"/>
</dbReference>
<organism evidence="4 5">
    <name type="scientific">Kibdelosporangium aridum</name>
    <dbReference type="NCBI Taxonomy" id="2030"/>
    <lineage>
        <taxon>Bacteria</taxon>
        <taxon>Bacillati</taxon>
        <taxon>Actinomycetota</taxon>
        <taxon>Actinomycetes</taxon>
        <taxon>Pseudonocardiales</taxon>
        <taxon>Pseudonocardiaceae</taxon>
        <taxon>Kibdelosporangium</taxon>
    </lineage>
</organism>
<dbReference type="InterPro" id="IPR000792">
    <property type="entry name" value="Tscrpt_reg_LuxR_C"/>
</dbReference>
<dbReference type="Pfam" id="PF00196">
    <property type="entry name" value="GerE"/>
    <property type="match status" value="1"/>
</dbReference>
<dbReference type="Gene3D" id="1.10.10.10">
    <property type="entry name" value="Winged helix-like DNA-binding domain superfamily/Winged helix DNA-binding domain"/>
    <property type="match status" value="1"/>
</dbReference>
<dbReference type="EMBL" id="FWXV01000014">
    <property type="protein sequence ID" value="SMD26413.1"/>
    <property type="molecule type" value="Genomic_DNA"/>
</dbReference>
<evidence type="ECO:0000313" key="4">
    <source>
        <dbReference type="EMBL" id="SMD26413.1"/>
    </source>
</evidence>
<accession>A0A1W2FX15</accession>
<keyword evidence="1" id="KW-0547">Nucleotide-binding</keyword>
<dbReference type="CDD" id="cd06170">
    <property type="entry name" value="LuxR_C_like"/>
    <property type="match status" value="1"/>
</dbReference>
<evidence type="ECO:0000259" key="3">
    <source>
        <dbReference type="PROSITE" id="PS50043"/>
    </source>
</evidence>
<dbReference type="InterPro" id="IPR011990">
    <property type="entry name" value="TPR-like_helical_dom_sf"/>
</dbReference>
<dbReference type="GO" id="GO:0005524">
    <property type="term" value="F:ATP binding"/>
    <property type="evidence" value="ECO:0007669"/>
    <property type="project" value="UniProtKB-KW"/>
</dbReference>
<dbReference type="InterPro" id="IPR027417">
    <property type="entry name" value="P-loop_NTPase"/>
</dbReference>
<evidence type="ECO:0000256" key="1">
    <source>
        <dbReference type="ARBA" id="ARBA00022741"/>
    </source>
</evidence>
<dbReference type="GO" id="GO:0004016">
    <property type="term" value="F:adenylate cyclase activity"/>
    <property type="evidence" value="ECO:0007669"/>
    <property type="project" value="TreeGrafter"/>
</dbReference>
<dbReference type="SUPFAM" id="SSF52540">
    <property type="entry name" value="P-loop containing nucleoside triphosphate hydrolases"/>
    <property type="match status" value="1"/>
</dbReference>
<dbReference type="PANTHER" id="PTHR16305">
    <property type="entry name" value="TESTICULAR SOLUBLE ADENYLYL CYCLASE"/>
    <property type="match status" value="1"/>
</dbReference>
<protein>
    <submittedName>
        <fullName evidence="4">Regulatory protein, luxR family</fullName>
    </submittedName>
</protein>
<keyword evidence="2" id="KW-0067">ATP-binding</keyword>
<dbReference type="GO" id="GO:0005737">
    <property type="term" value="C:cytoplasm"/>
    <property type="evidence" value="ECO:0007669"/>
    <property type="project" value="TreeGrafter"/>
</dbReference>
<dbReference type="GO" id="GO:0003677">
    <property type="term" value="F:DNA binding"/>
    <property type="evidence" value="ECO:0007669"/>
    <property type="project" value="InterPro"/>
</dbReference>
<dbReference type="InterPro" id="IPR041664">
    <property type="entry name" value="AAA_16"/>
</dbReference>
<feature type="domain" description="HTH luxR-type" evidence="3">
    <location>
        <begin position="864"/>
        <end position="927"/>
    </location>
</feature>
<sequence>MTVYSATRHTRGVTRTSKVRGTLRGRDRECQTLDELVEAVRAGQSRALVMRGEAGIGKTALLEYVAGRAGGFRVAHATGVPSEAEFAFAGLHQLCGPILELRDRLPAPQRDALATIFALRSGVVPDRFMVGLAVLGLVAEEARQRPLMWIVDDAQWLDSASAHTLAFVARRLGAESVGLVFAARSEDEVPALAGLPQLEIGGLADDDARALLDATVRRPVDERIRLRILAEAQGNPLALLELPKGLGPTDLAGGFDSAAGSVSGHIEASFVRQLAPLGLRTRQLLLIAAAEPLGDPVLLWRAAGMLGIGPADASAAADAGLLEIGPHVRFRHPLVRSVVYRAASAQERRDVHRALAAATDAEVDPERRVWHRAHAVSGPDEDVADELVRQAARAQARGGLAAAAMFWQRAAELTPDIERRAERALSAAQVMHAAGAGDAALRLVALAESGPLNDARRARLDLLRAEVMFTARHERGAAALLLDAGRKLEQVDVSLARETYLQALGAAIMDGPLAADGGGVHEVAEAARKVASTAGQPRAIDLLLDGLARWYTDGYTYGVPIVHDALKAFCDPKASSEETLRWLWFACRAALDLWDMDSLLVLSARQVQLARKVGALTMLPFALSIRAAALVFAGELDEAMAVEDELHEAIAATGSASVPYSAMWLAAWQGHEAETSEGSVQKAVQRGEGIALATARSVKAFLLNSLGRYEEAFAAAEQASCYPPAEGFLTWTALVELVEAASHLGRHAKVYEAFDRIQEVSQGSGTDWALGLEARCRALLAEGAAVEPAYQEAIVRLARTSARGELARTRLMYGEWLRRERRRSEAREQLRVAHETFIAMGAKAFAERAGRELKATGAKARNRTAVATTEFTAQETQVVRLVREGLTNSEIAVRLFLSPRTVEWHLGKIFTKLGITSRWQLVNRTEP</sequence>
<gene>
    <name evidence="4" type="ORF">SAMN05661093_09996</name>
</gene>
<evidence type="ECO:0000313" key="5">
    <source>
        <dbReference type="Proteomes" id="UP000192674"/>
    </source>
</evidence>
<dbReference type="SUPFAM" id="SSF48452">
    <property type="entry name" value="TPR-like"/>
    <property type="match status" value="1"/>
</dbReference>
<dbReference type="Pfam" id="PF13191">
    <property type="entry name" value="AAA_16"/>
    <property type="match status" value="1"/>
</dbReference>
<reference evidence="4 5" key="1">
    <citation type="submission" date="2017-04" db="EMBL/GenBank/DDBJ databases">
        <authorList>
            <person name="Afonso C.L."/>
            <person name="Miller P.J."/>
            <person name="Scott M.A."/>
            <person name="Spackman E."/>
            <person name="Goraichik I."/>
            <person name="Dimitrov K.M."/>
            <person name="Suarez D.L."/>
            <person name="Swayne D.E."/>
        </authorList>
    </citation>
    <scope>NUCLEOTIDE SEQUENCE [LARGE SCALE GENOMIC DNA]</scope>
    <source>
        <strain evidence="4 5">DSM 43828</strain>
    </source>
</reference>
<dbReference type="InterPro" id="IPR016032">
    <property type="entry name" value="Sig_transdc_resp-reg_C-effctor"/>
</dbReference>
<evidence type="ECO:0000256" key="2">
    <source>
        <dbReference type="ARBA" id="ARBA00022840"/>
    </source>
</evidence>
<dbReference type="PRINTS" id="PR00038">
    <property type="entry name" value="HTHLUXR"/>
</dbReference>
<dbReference type="Proteomes" id="UP000192674">
    <property type="component" value="Unassembled WGS sequence"/>
</dbReference>
<dbReference type="SMART" id="SM00421">
    <property type="entry name" value="HTH_LUXR"/>
    <property type="match status" value="1"/>
</dbReference>
<dbReference type="SUPFAM" id="SSF46894">
    <property type="entry name" value="C-terminal effector domain of the bipartite response regulators"/>
    <property type="match status" value="1"/>
</dbReference>
<dbReference type="AlphaFoldDB" id="A0A1W2FX15"/>
<name>A0A1W2FX15_KIBAR</name>
<dbReference type="PANTHER" id="PTHR16305:SF35">
    <property type="entry name" value="TRANSCRIPTIONAL ACTIVATOR DOMAIN"/>
    <property type="match status" value="1"/>
</dbReference>
<keyword evidence="5" id="KW-1185">Reference proteome</keyword>
<proteinExistence type="predicted"/>